<sequence>MDDPWGSPWADEGPNAISKPQNVIVKPASPARGSPIGENVNSPWDDEDDGFGDWSVAPEPGLSNTAYLEIKLGQGSDAENGTSDLLAPKKDIEQPSPAWGHESPLPLESDLKLSSIPTLQLEQGQDAQPPPDPWAAGKENGATPTLFEEQNVAWQDSGARDSDIERQDQSASADQGPTHSNVDTLKLGNEETTEDDEEEEEALPPPIQLPLESEQVEKTEHDSSRPSSSDNSHRDDRVLSESPRTSIDEPGKPRVIRKVSSKVKVLVEHFDGLAVVGVPATVESMVPGEGPEVPKEESPKPEEEVDGEGDDFGDFEEGMSESGDTFDTSPEGPSISSPEANSTKQIITGAEDFKVLEEHAPVQFGVDVSLLRRLFPDLETTEPPSTNYTETFISDIIPQDTFSTTEERKVWYRISRYGTMRQYNSGDDENYTRVDWNHSKVREDTLKIVAKWMEEDRISGRVTLGGSNKGSALFGWDNKKAAVPISTAFASKRGSEKTKIQIPPEPKSSVDSIESPTNFSKPTTPLKERRRSSVASPLDVKAKVPVPVAQFSWNSVEDAKPVAKGENDKVGDSSADKILALPKLQPVVQPTPIVEQQPAKPKPSALILAENDKVTTLPVVFAASPSDKILPPIIPPTIPPSEDPDDDDWGEMVSSPIVTSQSPLPLPGGQHHEKSISISGTASFHNPHPSSLDPRDVLRRGHKTTASLGDILIPSTKTPLVGHSKPPLTASLTSAGFPDFFSSSPSNTPTSTMVTSTTSAFDPWASADFSIFEKPSAAPPKPSPPTFTKPSSRGMTNTSKRPMSFAAPFTSSPLRNQQSPAEVEQDEIFRKIIAGLPDLSYMMRR</sequence>
<feature type="region of interest" description="Disordered" evidence="1">
    <location>
        <begin position="493"/>
        <end position="534"/>
    </location>
</feature>
<feature type="region of interest" description="Disordered" evidence="1">
    <location>
        <begin position="773"/>
        <end position="823"/>
    </location>
</feature>
<feature type="compositionally biased region" description="Polar residues" evidence="1">
    <location>
        <begin position="169"/>
        <end position="183"/>
    </location>
</feature>
<feature type="compositionally biased region" description="Basic and acidic residues" evidence="1">
    <location>
        <begin position="215"/>
        <end position="224"/>
    </location>
</feature>
<proteinExistence type="predicted"/>
<feature type="region of interest" description="Disordered" evidence="1">
    <location>
        <begin position="631"/>
        <end position="674"/>
    </location>
</feature>
<dbReference type="STRING" id="5539.A0A3E2HEL1"/>
<feature type="compositionally biased region" description="Pro residues" evidence="1">
    <location>
        <begin position="777"/>
        <end position="787"/>
    </location>
</feature>
<feature type="compositionally biased region" description="Acidic residues" evidence="1">
    <location>
        <begin position="303"/>
        <end position="319"/>
    </location>
</feature>
<feature type="compositionally biased region" description="Pro residues" evidence="1">
    <location>
        <begin position="632"/>
        <end position="641"/>
    </location>
</feature>
<feature type="region of interest" description="Disordered" evidence="1">
    <location>
        <begin position="73"/>
        <end position="258"/>
    </location>
</feature>
<comment type="caution">
    <text evidence="2">The sequence shown here is derived from an EMBL/GenBank/DDBJ whole genome shotgun (WGS) entry which is preliminary data.</text>
</comment>
<feature type="compositionally biased region" description="Polar residues" evidence="1">
    <location>
        <begin position="334"/>
        <end position="343"/>
    </location>
</feature>
<reference evidence="2 3" key="1">
    <citation type="submission" date="2018-05" db="EMBL/GenBank/DDBJ databases">
        <title>Draft genome sequence of Scytalidium lignicola DSM 105466, a ubiquitous saprotrophic fungus.</title>
        <authorList>
            <person name="Buettner E."/>
            <person name="Gebauer A.M."/>
            <person name="Hofrichter M."/>
            <person name="Liers C."/>
            <person name="Kellner H."/>
        </authorList>
    </citation>
    <scope>NUCLEOTIDE SEQUENCE [LARGE SCALE GENOMIC DNA]</scope>
    <source>
        <strain evidence="2 3">DSM 105466</strain>
    </source>
</reference>
<name>A0A3E2HEL1_SCYLI</name>
<dbReference type="EMBL" id="NCSJ02000074">
    <property type="protein sequence ID" value="RFU31531.1"/>
    <property type="molecule type" value="Genomic_DNA"/>
</dbReference>
<keyword evidence="3" id="KW-1185">Reference proteome</keyword>
<feature type="compositionally biased region" description="Basic and acidic residues" evidence="1">
    <location>
        <begin position="292"/>
        <end position="302"/>
    </location>
</feature>
<feature type="region of interest" description="Disordered" evidence="1">
    <location>
        <begin position="1"/>
        <end position="60"/>
    </location>
</feature>
<accession>A0A3E2HEL1</accession>
<evidence type="ECO:0000256" key="1">
    <source>
        <dbReference type="SAM" id="MobiDB-lite"/>
    </source>
</evidence>
<protein>
    <submittedName>
        <fullName evidence="2">Uncharacterized protein</fullName>
    </submittedName>
</protein>
<feature type="compositionally biased region" description="Polar residues" evidence="1">
    <location>
        <begin position="809"/>
        <end position="820"/>
    </location>
</feature>
<dbReference type="AlphaFoldDB" id="A0A3E2HEL1"/>
<feature type="compositionally biased region" description="Acidic residues" evidence="1">
    <location>
        <begin position="191"/>
        <end position="202"/>
    </location>
</feature>
<feature type="region of interest" description="Disordered" evidence="1">
    <location>
        <begin position="284"/>
        <end position="343"/>
    </location>
</feature>
<evidence type="ECO:0000313" key="3">
    <source>
        <dbReference type="Proteomes" id="UP000258309"/>
    </source>
</evidence>
<dbReference type="OMA" id="GARASFY"/>
<dbReference type="Proteomes" id="UP000258309">
    <property type="component" value="Unassembled WGS sequence"/>
</dbReference>
<feature type="compositionally biased region" description="Basic and acidic residues" evidence="1">
    <location>
        <begin position="158"/>
        <end position="168"/>
    </location>
</feature>
<gene>
    <name evidence="2" type="ORF">B7463_g4810</name>
</gene>
<feature type="compositionally biased region" description="Polar residues" evidence="1">
    <location>
        <begin position="509"/>
        <end position="523"/>
    </location>
</feature>
<feature type="non-terminal residue" evidence="2">
    <location>
        <position position="1"/>
    </location>
</feature>
<dbReference type="OrthoDB" id="3941134at2759"/>
<feature type="non-terminal residue" evidence="2">
    <location>
        <position position="845"/>
    </location>
</feature>
<evidence type="ECO:0000313" key="2">
    <source>
        <dbReference type="EMBL" id="RFU31531.1"/>
    </source>
</evidence>
<organism evidence="2 3">
    <name type="scientific">Scytalidium lignicola</name>
    <name type="common">Hyphomycete</name>
    <dbReference type="NCBI Taxonomy" id="5539"/>
    <lineage>
        <taxon>Eukaryota</taxon>
        <taxon>Fungi</taxon>
        <taxon>Dikarya</taxon>
        <taxon>Ascomycota</taxon>
        <taxon>Pezizomycotina</taxon>
        <taxon>Leotiomycetes</taxon>
        <taxon>Leotiomycetes incertae sedis</taxon>
        <taxon>Scytalidium</taxon>
    </lineage>
</organism>